<evidence type="ECO:0000313" key="3">
    <source>
        <dbReference type="Proteomes" id="UP000192477"/>
    </source>
</evidence>
<dbReference type="Proteomes" id="UP000192477">
    <property type="component" value="Unassembled WGS sequence"/>
</dbReference>
<gene>
    <name evidence="2" type="ORF">BH747_10335</name>
</gene>
<comment type="caution">
    <text evidence="2">The sequence shown here is derived from an EMBL/GenBank/DDBJ whole genome shotgun (WGS) entry which is preliminary data.</text>
</comment>
<dbReference type="Gene3D" id="3.30.1330.40">
    <property type="entry name" value="RutC-like"/>
    <property type="match status" value="1"/>
</dbReference>
<accession>A0A1V8Y9J0</accession>
<name>A0A1V8Y9J0_9ENTE</name>
<dbReference type="GO" id="GO:0005829">
    <property type="term" value="C:cytosol"/>
    <property type="evidence" value="ECO:0007669"/>
    <property type="project" value="TreeGrafter"/>
</dbReference>
<dbReference type="InterPro" id="IPR035959">
    <property type="entry name" value="RutC-like_sf"/>
</dbReference>
<dbReference type="SUPFAM" id="SSF55298">
    <property type="entry name" value="YjgF-like"/>
    <property type="match status" value="1"/>
</dbReference>
<evidence type="ECO:0000256" key="1">
    <source>
        <dbReference type="ARBA" id="ARBA00010552"/>
    </source>
</evidence>
<comment type="similarity">
    <text evidence="1">Belongs to the RutC family.</text>
</comment>
<dbReference type="GO" id="GO:0019239">
    <property type="term" value="F:deaminase activity"/>
    <property type="evidence" value="ECO:0007669"/>
    <property type="project" value="TreeGrafter"/>
</dbReference>
<proteinExistence type="inferred from homology"/>
<dbReference type="STRING" id="112904.BH747_10335"/>
<dbReference type="AlphaFoldDB" id="A0A1V8Y9J0"/>
<evidence type="ECO:0000313" key="2">
    <source>
        <dbReference type="EMBL" id="OQO69293.1"/>
    </source>
</evidence>
<protein>
    <submittedName>
        <fullName evidence="2">Reactive intermediate/imine deaminase</fullName>
    </submittedName>
</protein>
<dbReference type="PANTHER" id="PTHR11803">
    <property type="entry name" value="2-IMINOBUTANOATE/2-IMINOPROPANOATE DEAMINASE RIDA"/>
    <property type="match status" value="1"/>
</dbReference>
<dbReference type="Pfam" id="PF01042">
    <property type="entry name" value="Ribonuc_L-PSP"/>
    <property type="match status" value="1"/>
</dbReference>
<dbReference type="EMBL" id="MJEA01000011">
    <property type="protein sequence ID" value="OQO69293.1"/>
    <property type="molecule type" value="Genomic_DNA"/>
</dbReference>
<organism evidence="2 3">
    <name type="scientific">Enterococcus villorum</name>
    <dbReference type="NCBI Taxonomy" id="112904"/>
    <lineage>
        <taxon>Bacteria</taxon>
        <taxon>Bacillati</taxon>
        <taxon>Bacillota</taxon>
        <taxon>Bacilli</taxon>
        <taxon>Lactobacillales</taxon>
        <taxon>Enterococcaceae</taxon>
        <taxon>Enterococcus</taxon>
    </lineage>
</organism>
<reference evidence="2 3" key="1">
    <citation type="journal article" date="2017" name="BMC Microbiol.">
        <title>Comparative genomics of Enterococcus spp. isolated from bovine feces.</title>
        <authorList>
            <person name="Beukers A.G."/>
            <person name="Zaheer R."/>
            <person name="Goji N."/>
            <person name="Amoako K.K."/>
            <person name="Chaves A.V."/>
            <person name="Ward M.P."/>
            <person name="McAllister T.A."/>
        </authorList>
    </citation>
    <scope>NUCLEOTIDE SEQUENCE [LARGE SCALE GENOMIC DNA]</scope>
    <source>
        <strain evidence="2 3">F1129D 143</strain>
    </source>
</reference>
<dbReference type="CDD" id="cd00448">
    <property type="entry name" value="YjgF_YER057c_UK114_family"/>
    <property type="match status" value="1"/>
</dbReference>
<dbReference type="PANTHER" id="PTHR11803:SF58">
    <property type="entry name" value="PROTEIN HMF1-RELATED"/>
    <property type="match status" value="1"/>
</dbReference>
<dbReference type="InterPro" id="IPR006175">
    <property type="entry name" value="YjgF/YER057c/UK114"/>
</dbReference>
<sequence>MFNHKLYMKFIMYVGDFIFVLGQLPVDPTTGEICSDDINAQTSPIMINISQLLGELELTMDDAVKTTCFLTDMNNYESFNQVYALYFSDRFPEKSAFQVVALLKGELVEIEWIFAKK</sequence>